<sequence>MLKQVMAAGIKVKYVLFDSWFSFLAAIIKICKTNLKVIAMLRGTPKINYTFNDEKKSLREIYRTIRKRRGRAKCLTSVMLELHDKEGNLVPARIVFACDRRNRSKWLALILTDMAFTEIEIIRLYDKH</sequence>
<keyword evidence="2" id="KW-1185">Reference proteome</keyword>
<dbReference type="Proteomes" id="UP000236151">
    <property type="component" value="Unassembled WGS sequence"/>
</dbReference>
<dbReference type="OrthoDB" id="29496at2"/>
<evidence type="ECO:0000313" key="1">
    <source>
        <dbReference type="EMBL" id="PNU00513.1"/>
    </source>
</evidence>
<gene>
    <name evidence="1" type="ORF">CDQ84_06085</name>
</gene>
<reference evidence="1 2" key="1">
    <citation type="submission" date="2017-06" db="EMBL/GenBank/DDBJ databases">
        <title>Investigating the central metabolism of Clostridium thermosuccinogenes.</title>
        <authorList>
            <person name="Koendjbiharie J.G."/>
            <person name="van Kranenburg R."/>
        </authorList>
    </citation>
    <scope>NUCLEOTIDE SEQUENCE [LARGE SCALE GENOMIC DNA]</scope>
    <source>
        <strain evidence="1 2">DSM 5806</strain>
    </source>
</reference>
<dbReference type="AlphaFoldDB" id="A0A2K2FI34"/>
<evidence type="ECO:0000313" key="2">
    <source>
        <dbReference type="Proteomes" id="UP000236151"/>
    </source>
</evidence>
<protein>
    <recommendedName>
        <fullName evidence="3">Transposase IS701-like DDE domain-containing protein</fullName>
    </recommendedName>
</protein>
<dbReference type="EMBL" id="NIOJ01000010">
    <property type="protein sequence ID" value="PNU00513.1"/>
    <property type="molecule type" value="Genomic_DNA"/>
</dbReference>
<proteinExistence type="predicted"/>
<dbReference type="KEGG" id="cthd:CDO33_03730"/>
<accession>A0A2K2FI34</accession>
<organism evidence="1 2">
    <name type="scientific">Clostridium thermosuccinogenes</name>
    <dbReference type="NCBI Taxonomy" id="84032"/>
    <lineage>
        <taxon>Bacteria</taxon>
        <taxon>Bacillati</taxon>
        <taxon>Bacillota</taxon>
        <taxon>Clostridia</taxon>
        <taxon>Eubacteriales</taxon>
        <taxon>Clostridiaceae</taxon>
        <taxon>Clostridium</taxon>
    </lineage>
</organism>
<comment type="caution">
    <text evidence="1">The sequence shown here is derived from an EMBL/GenBank/DDBJ whole genome shotgun (WGS) entry which is preliminary data.</text>
</comment>
<evidence type="ECO:0008006" key="3">
    <source>
        <dbReference type="Google" id="ProtNLM"/>
    </source>
</evidence>
<name>A0A2K2FI34_9CLOT</name>